<dbReference type="InterPro" id="IPR009683">
    <property type="entry name" value="Extensin-like_C"/>
</dbReference>
<protein>
    <submittedName>
        <fullName evidence="2">Extensin family protein</fullName>
    </submittedName>
</protein>
<feature type="domain" description="Extensin-like C-terminal" evidence="1">
    <location>
        <begin position="60"/>
        <end position="235"/>
    </location>
</feature>
<dbReference type="Pfam" id="PF06904">
    <property type="entry name" value="Extensin-like_C"/>
    <property type="match status" value="1"/>
</dbReference>
<dbReference type="Proteomes" id="UP001501310">
    <property type="component" value="Unassembled WGS sequence"/>
</dbReference>
<comment type="caution">
    <text evidence="2">The sequence shown here is derived from an EMBL/GenBank/DDBJ whole genome shotgun (WGS) entry which is preliminary data.</text>
</comment>
<accession>A0ABP7S0Y5</accession>
<evidence type="ECO:0000313" key="3">
    <source>
        <dbReference type="Proteomes" id="UP001501310"/>
    </source>
</evidence>
<name>A0ABP7S0Y5_9SPHN</name>
<sequence>MLFALRFFLLLSFLAVLVIEGAALVQRHRQDLPWTQLDLSAAPGRFTAAKIAELGSDPPRCRALLAQAGNRSQPAPSRRPSETCGYEDGTLLSLDIAPAPAGLVTSCPVAAALELWERQVQADARNILGTRVRRFVHAGSYSCRRLYNRADGPFSEHATADAVDILSFELDDGRRLSVLRDWRGGSAESRFLKAARDAGCQVFTTVLSPDYNDAHRDHLHFDTADQGSAGWRACR</sequence>
<evidence type="ECO:0000259" key="1">
    <source>
        <dbReference type="Pfam" id="PF06904"/>
    </source>
</evidence>
<dbReference type="EMBL" id="BAAAZD010000002">
    <property type="protein sequence ID" value="GAA4004929.1"/>
    <property type="molecule type" value="Genomic_DNA"/>
</dbReference>
<keyword evidence="3" id="KW-1185">Reference proteome</keyword>
<evidence type="ECO:0000313" key="2">
    <source>
        <dbReference type="EMBL" id="GAA4004929.1"/>
    </source>
</evidence>
<dbReference type="RefSeq" id="WP_344709758.1">
    <property type="nucleotide sequence ID" value="NZ_BAAAZD010000002.1"/>
</dbReference>
<gene>
    <name evidence="2" type="ORF">GCM10022211_16330</name>
</gene>
<organism evidence="2 3">
    <name type="scientific">Sphingomonas humi</name>
    <dbReference type="NCBI Taxonomy" id="335630"/>
    <lineage>
        <taxon>Bacteria</taxon>
        <taxon>Pseudomonadati</taxon>
        <taxon>Pseudomonadota</taxon>
        <taxon>Alphaproteobacteria</taxon>
        <taxon>Sphingomonadales</taxon>
        <taxon>Sphingomonadaceae</taxon>
        <taxon>Sphingomonas</taxon>
    </lineage>
</organism>
<reference evidence="3" key="1">
    <citation type="journal article" date="2019" name="Int. J. Syst. Evol. Microbiol.">
        <title>The Global Catalogue of Microorganisms (GCM) 10K type strain sequencing project: providing services to taxonomists for standard genome sequencing and annotation.</title>
        <authorList>
            <consortium name="The Broad Institute Genomics Platform"/>
            <consortium name="The Broad Institute Genome Sequencing Center for Infectious Disease"/>
            <person name="Wu L."/>
            <person name="Ma J."/>
        </authorList>
    </citation>
    <scope>NUCLEOTIDE SEQUENCE [LARGE SCALE GENOMIC DNA]</scope>
    <source>
        <strain evidence="3">JCM 16603</strain>
    </source>
</reference>
<proteinExistence type="predicted"/>